<reference evidence="2 3" key="1">
    <citation type="submission" date="2022-06" db="EMBL/GenBank/DDBJ databases">
        <title>Pseudarthrobacter sp. strain RMG13 Genome sequencing and assembly.</title>
        <authorList>
            <person name="Kim I."/>
        </authorList>
    </citation>
    <scope>NUCLEOTIDE SEQUENCE [LARGE SCALE GENOMIC DNA]</scope>
    <source>
        <strain evidence="2 3">RMG13</strain>
    </source>
</reference>
<dbReference type="RefSeq" id="WP_254746962.1">
    <property type="nucleotide sequence ID" value="NZ_JANCLV010000001.1"/>
</dbReference>
<organism evidence="2 3">
    <name type="scientific">Pseudarthrobacter humi</name>
    <dbReference type="NCBI Taxonomy" id="2952523"/>
    <lineage>
        <taxon>Bacteria</taxon>
        <taxon>Bacillati</taxon>
        <taxon>Actinomycetota</taxon>
        <taxon>Actinomycetes</taxon>
        <taxon>Micrococcales</taxon>
        <taxon>Micrococcaceae</taxon>
        <taxon>Pseudarthrobacter</taxon>
    </lineage>
</organism>
<keyword evidence="1" id="KW-0472">Membrane</keyword>
<evidence type="ECO:0000256" key="1">
    <source>
        <dbReference type="SAM" id="Phobius"/>
    </source>
</evidence>
<proteinExistence type="predicted"/>
<keyword evidence="3" id="KW-1185">Reference proteome</keyword>
<keyword evidence="1" id="KW-0812">Transmembrane</keyword>
<evidence type="ECO:0000313" key="2">
    <source>
        <dbReference type="EMBL" id="MCP8998333.1"/>
    </source>
</evidence>
<name>A0ABT1LKX0_9MICC</name>
<feature type="transmembrane region" description="Helical" evidence="1">
    <location>
        <begin position="126"/>
        <end position="146"/>
    </location>
</feature>
<evidence type="ECO:0000313" key="3">
    <source>
        <dbReference type="Proteomes" id="UP001524318"/>
    </source>
</evidence>
<keyword evidence="1" id="KW-1133">Transmembrane helix</keyword>
<dbReference type="EMBL" id="JANCLV010000001">
    <property type="protein sequence ID" value="MCP8998333.1"/>
    <property type="molecule type" value="Genomic_DNA"/>
</dbReference>
<protein>
    <submittedName>
        <fullName evidence="2">Uncharacterized protein</fullName>
    </submittedName>
</protein>
<sequence>MTLGSLWQLFARGTQAWLVAGTVSVLAGVAIGLAPAIGFQPLGFPGGGGEAPLELLLPSLFLSLGGGYAVLFPGIRVGRGKVRIVRDWKLYPVSGRLLWILAQATAVIGLVVCILAAATHPAVPGLMVWLFMGSYLALTGWAAALLGMAMNVRLIGTVDGRPAPVTQAG</sequence>
<feature type="transmembrane region" description="Helical" evidence="1">
    <location>
        <begin position="16"/>
        <end position="37"/>
    </location>
</feature>
<accession>A0ABT1LKX0</accession>
<feature type="transmembrane region" description="Helical" evidence="1">
    <location>
        <begin position="97"/>
        <end position="120"/>
    </location>
</feature>
<gene>
    <name evidence="2" type="ORF">NFC73_01090</name>
</gene>
<dbReference type="Proteomes" id="UP001524318">
    <property type="component" value="Unassembled WGS sequence"/>
</dbReference>
<feature type="transmembrane region" description="Helical" evidence="1">
    <location>
        <begin position="57"/>
        <end position="77"/>
    </location>
</feature>
<comment type="caution">
    <text evidence="2">The sequence shown here is derived from an EMBL/GenBank/DDBJ whole genome shotgun (WGS) entry which is preliminary data.</text>
</comment>